<dbReference type="Proteomes" id="UP000827872">
    <property type="component" value="Linkage Group LG13"/>
</dbReference>
<name>A0ACB8FY29_9SAUR</name>
<dbReference type="EMBL" id="CM037626">
    <property type="protein sequence ID" value="KAH8012159.1"/>
    <property type="molecule type" value="Genomic_DNA"/>
</dbReference>
<keyword evidence="2" id="KW-1185">Reference proteome</keyword>
<sequence length="81" mass="9178">MPFHPVTAALMYRGIYTIPNILAEQHPVDIPEDELEGKRDFLQSVEQVVVRDCSRQPWMVLGSPMRLCVRKTPTAGADLEL</sequence>
<protein>
    <submittedName>
        <fullName evidence="1">Uncharacterized protein</fullName>
    </submittedName>
</protein>
<organism evidence="1 2">
    <name type="scientific">Sphaerodactylus townsendi</name>
    <dbReference type="NCBI Taxonomy" id="933632"/>
    <lineage>
        <taxon>Eukaryota</taxon>
        <taxon>Metazoa</taxon>
        <taxon>Chordata</taxon>
        <taxon>Craniata</taxon>
        <taxon>Vertebrata</taxon>
        <taxon>Euteleostomi</taxon>
        <taxon>Lepidosauria</taxon>
        <taxon>Squamata</taxon>
        <taxon>Bifurcata</taxon>
        <taxon>Gekkota</taxon>
        <taxon>Sphaerodactylidae</taxon>
        <taxon>Sphaerodactylus</taxon>
    </lineage>
</organism>
<evidence type="ECO:0000313" key="1">
    <source>
        <dbReference type="EMBL" id="KAH8012159.1"/>
    </source>
</evidence>
<evidence type="ECO:0000313" key="2">
    <source>
        <dbReference type="Proteomes" id="UP000827872"/>
    </source>
</evidence>
<accession>A0ACB8FY29</accession>
<gene>
    <name evidence="1" type="ORF">K3G42_014851</name>
</gene>
<proteinExistence type="predicted"/>
<comment type="caution">
    <text evidence="1">The sequence shown here is derived from an EMBL/GenBank/DDBJ whole genome shotgun (WGS) entry which is preliminary data.</text>
</comment>
<reference evidence="1" key="1">
    <citation type="submission" date="2021-08" db="EMBL/GenBank/DDBJ databases">
        <title>The first chromosome-level gecko genome reveals the dynamic sex chromosomes of Neotropical dwarf geckos (Sphaerodactylidae: Sphaerodactylus).</title>
        <authorList>
            <person name="Pinto B.J."/>
            <person name="Keating S.E."/>
            <person name="Gamble T."/>
        </authorList>
    </citation>
    <scope>NUCLEOTIDE SEQUENCE</scope>
    <source>
        <strain evidence="1">TG3544</strain>
    </source>
</reference>